<keyword evidence="2" id="KW-1185">Reference proteome</keyword>
<proteinExistence type="predicted"/>
<sequence>MTIKRSGGYDIFLRTLIFKWGIENEPPAAVLLITTDQRLQPTISFMVEHGFVIDVAHGADEALIASATSSIHFRRLQQGHWFPGLWMLSFNLNIIFTT</sequence>
<dbReference type="EMBL" id="CACVBM020001227">
    <property type="protein sequence ID" value="CAA7040288.1"/>
    <property type="molecule type" value="Genomic_DNA"/>
</dbReference>
<gene>
    <name evidence="1" type="ORF">MERR_LOCUS27523</name>
</gene>
<comment type="caution">
    <text evidence="1">The sequence shown here is derived from an EMBL/GenBank/DDBJ whole genome shotgun (WGS) entry which is preliminary data.</text>
</comment>
<dbReference type="AlphaFoldDB" id="A0A6D2JST9"/>
<accession>A0A6D2JST9</accession>
<dbReference type="Proteomes" id="UP000467841">
    <property type="component" value="Unassembled WGS sequence"/>
</dbReference>
<organism evidence="1 2">
    <name type="scientific">Microthlaspi erraticum</name>
    <dbReference type="NCBI Taxonomy" id="1685480"/>
    <lineage>
        <taxon>Eukaryota</taxon>
        <taxon>Viridiplantae</taxon>
        <taxon>Streptophyta</taxon>
        <taxon>Embryophyta</taxon>
        <taxon>Tracheophyta</taxon>
        <taxon>Spermatophyta</taxon>
        <taxon>Magnoliopsida</taxon>
        <taxon>eudicotyledons</taxon>
        <taxon>Gunneridae</taxon>
        <taxon>Pentapetalae</taxon>
        <taxon>rosids</taxon>
        <taxon>malvids</taxon>
        <taxon>Brassicales</taxon>
        <taxon>Brassicaceae</taxon>
        <taxon>Coluteocarpeae</taxon>
        <taxon>Microthlaspi</taxon>
    </lineage>
</organism>
<reference evidence="1" key="1">
    <citation type="submission" date="2020-01" db="EMBL/GenBank/DDBJ databases">
        <authorList>
            <person name="Mishra B."/>
        </authorList>
    </citation>
    <scope>NUCLEOTIDE SEQUENCE [LARGE SCALE GENOMIC DNA]</scope>
</reference>
<protein>
    <recommendedName>
        <fullName evidence="3">NYN domain-containing protein</fullName>
    </recommendedName>
</protein>
<name>A0A6D2JST9_9BRAS</name>
<evidence type="ECO:0000313" key="2">
    <source>
        <dbReference type="Proteomes" id="UP000467841"/>
    </source>
</evidence>
<evidence type="ECO:0008006" key="3">
    <source>
        <dbReference type="Google" id="ProtNLM"/>
    </source>
</evidence>
<evidence type="ECO:0000313" key="1">
    <source>
        <dbReference type="EMBL" id="CAA7040288.1"/>
    </source>
</evidence>